<proteinExistence type="predicted"/>
<dbReference type="AlphaFoldDB" id="A0A9N8DTI6"/>
<gene>
    <name evidence="2" type="ORF">SEMRO_331_G119140.1</name>
</gene>
<comment type="caution">
    <text evidence="2">The sequence shown here is derived from an EMBL/GenBank/DDBJ whole genome shotgun (WGS) entry which is preliminary data.</text>
</comment>
<feature type="compositionally biased region" description="Acidic residues" evidence="1">
    <location>
        <begin position="31"/>
        <end position="47"/>
    </location>
</feature>
<reference evidence="2" key="1">
    <citation type="submission" date="2020-06" db="EMBL/GenBank/DDBJ databases">
        <authorList>
            <consortium name="Plant Systems Biology data submission"/>
        </authorList>
    </citation>
    <scope>NUCLEOTIDE SEQUENCE</scope>
    <source>
        <strain evidence="2">D6</strain>
    </source>
</reference>
<evidence type="ECO:0000313" key="2">
    <source>
        <dbReference type="EMBL" id="CAB9508050.1"/>
    </source>
</evidence>
<accession>A0A9N8DTI6</accession>
<feature type="compositionally biased region" description="Basic and acidic residues" evidence="1">
    <location>
        <begin position="19"/>
        <end position="30"/>
    </location>
</feature>
<name>A0A9N8DTI6_9STRA</name>
<keyword evidence="3" id="KW-1185">Reference proteome</keyword>
<feature type="region of interest" description="Disordered" evidence="1">
    <location>
        <begin position="1"/>
        <end position="56"/>
    </location>
</feature>
<organism evidence="2 3">
    <name type="scientific">Seminavis robusta</name>
    <dbReference type="NCBI Taxonomy" id="568900"/>
    <lineage>
        <taxon>Eukaryota</taxon>
        <taxon>Sar</taxon>
        <taxon>Stramenopiles</taxon>
        <taxon>Ochrophyta</taxon>
        <taxon>Bacillariophyta</taxon>
        <taxon>Bacillariophyceae</taxon>
        <taxon>Bacillariophycidae</taxon>
        <taxon>Naviculales</taxon>
        <taxon>Naviculaceae</taxon>
        <taxon>Seminavis</taxon>
    </lineage>
</organism>
<sequence>MDLPFAGSLSSTDGESNEEVGRSEEDREFFSGDDFEYEQTGTSEDDTSSSGSEQEDVVASLLALPNPPQHSSMQLTSQEKSWSLAIKHFVEKESEELCPLADMEYAVYAIISHGNLADAMRRIQGIQAFREAYRVDVSPQQGVHMIEEFLNQQPRAMLYIDVDVETLQGINVWNAGALDFNKALATEATWRTYIVGAYYMYYACQPTLQTVRQGHAVMADFTAFSWDTKHINEEYHSRYAGEMFSFFPVRFAKYLAFNTGFPATVAWTMLKRVFPPSLIQVIQLGCEIPMAEGEQVPSTLEEKYLQPSLQEANNRTLCRALDLLSLRAKNQALFQL</sequence>
<protein>
    <submittedName>
        <fullName evidence="2">Uncharacterized protein</fullName>
    </submittedName>
</protein>
<dbReference type="EMBL" id="CAICTM010000330">
    <property type="protein sequence ID" value="CAB9508050.1"/>
    <property type="molecule type" value="Genomic_DNA"/>
</dbReference>
<evidence type="ECO:0000256" key="1">
    <source>
        <dbReference type="SAM" id="MobiDB-lite"/>
    </source>
</evidence>
<dbReference type="Proteomes" id="UP001153069">
    <property type="component" value="Unassembled WGS sequence"/>
</dbReference>
<evidence type="ECO:0000313" key="3">
    <source>
        <dbReference type="Proteomes" id="UP001153069"/>
    </source>
</evidence>